<accession>A0ABP0ZA11</accession>
<evidence type="ECO:0000313" key="1">
    <source>
        <dbReference type="EMBL" id="CAK9329598.1"/>
    </source>
</evidence>
<dbReference type="Proteomes" id="UP001642487">
    <property type="component" value="Chromosome 9"/>
</dbReference>
<protein>
    <submittedName>
        <fullName evidence="1">Uncharacterized protein</fullName>
    </submittedName>
</protein>
<evidence type="ECO:0000313" key="2">
    <source>
        <dbReference type="Proteomes" id="UP001642487"/>
    </source>
</evidence>
<reference evidence="1 2" key="1">
    <citation type="submission" date="2024-03" db="EMBL/GenBank/DDBJ databases">
        <authorList>
            <person name="Gkanogiannis A."/>
            <person name="Becerra Lopez-Lavalle L."/>
        </authorList>
    </citation>
    <scope>NUCLEOTIDE SEQUENCE [LARGE SCALE GENOMIC DNA]</scope>
</reference>
<name>A0ABP0ZA11_9ROSI</name>
<organism evidence="1 2">
    <name type="scientific">Citrullus colocynthis</name>
    <name type="common">colocynth</name>
    <dbReference type="NCBI Taxonomy" id="252529"/>
    <lineage>
        <taxon>Eukaryota</taxon>
        <taxon>Viridiplantae</taxon>
        <taxon>Streptophyta</taxon>
        <taxon>Embryophyta</taxon>
        <taxon>Tracheophyta</taxon>
        <taxon>Spermatophyta</taxon>
        <taxon>Magnoliopsida</taxon>
        <taxon>eudicotyledons</taxon>
        <taxon>Gunneridae</taxon>
        <taxon>Pentapetalae</taxon>
        <taxon>rosids</taxon>
        <taxon>fabids</taxon>
        <taxon>Cucurbitales</taxon>
        <taxon>Cucurbitaceae</taxon>
        <taxon>Benincaseae</taxon>
        <taxon>Citrullus</taxon>
    </lineage>
</organism>
<sequence>MFLPWKSPKKAEGILSTPTDISSSALMSPERSMSAIITGTLPVEGFVYSEIAPHAATFPNGFMFAIAATSISPPTLSK</sequence>
<proteinExistence type="predicted"/>
<keyword evidence="2" id="KW-1185">Reference proteome</keyword>
<dbReference type="EMBL" id="OZ021743">
    <property type="protein sequence ID" value="CAK9329598.1"/>
    <property type="molecule type" value="Genomic_DNA"/>
</dbReference>
<gene>
    <name evidence="1" type="ORF">CITCOLO1_LOCUS22070</name>
</gene>